<proteinExistence type="predicted"/>
<dbReference type="EMBL" id="AAACIV010000024">
    <property type="protein sequence ID" value="EAA7255116.1"/>
    <property type="molecule type" value="Genomic_DNA"/>
</dbReference>
<protein>
    <submittedName>
        <fullName evidence="1">Uncharacterized protein</fullName>
    </submittedName>
</protein>
<dbReference type="Proteomes" id="UP000839682">
    <property type="component" value="Unassembled WGS sequence"/>
</dbReference>
<dbReference type="AlphaFoldDB" id="A0A3V2NZ33"/>
<accession>A0A3V2NZ33</accession>
<dbReference type="Gene3D" id="1.10.10.60">
    <property type="entry name" value="Homeodomain-like"/>
    <property type="match status" value="1"/>
</dbReference>
<name>A0A3V2NZ33_SALET</name>
<gene>
    <name evidence="1" type="ORF">DSF98_20905</name>
</gene>
<reference evidence="1" key="1">
    <citation type="submission" date="2018-07" db="EMBL/GenBank/DDBJ databases">
        <authorList>
            <person name="Ashton P.M."/>
            <person name="Dallman T."/>
            <person name="Nair S."/>
            <person name="De Pinna E."/>
            <person name="Peters T."/>
            <person name="Grant K."/>
        </authorList>
    </citation>
    <scope>NUCLEOTIDE SEQUENCE [LARGE SCALE GENOMIC DNA]</scope>
    <source>
        <strain evidence="1">440016</strain>
    </source>
</reference>
<sequence length="95" mass="11004">MKNARKRWLREDREFVRANAGKMTTEEMAEKLNVSVGALQTYASRNGISLKMFYATEHDISLCRELYKEGLTIRTIARKMELSNQAVFCIVYSGY</sequence>
<comment type="caution">
    <text evidence="1">The sequence shown here is derived from an EMBL/GenBank/DDBJ whole genome shotgun (WGS) entry which is preliminary data.</text>
</comment>
<organism evidence="1">
    <name type="scientific">Salmonella enterica I</name>
    <dbReference type="NCBI Taxonomy" id="59201"/>
    <lineage>
        <taxon>Bacteria</taxon>
        <taxon>Pseudomonadati</taxon>
        <taxon>Pseudomonadota</taxon>
        <taxon>Gammaproteobacteria</taxon>
        <taxon>Enterobacterales</taxon>
        <taxon>Enterobacteriaceae</taxon>
        <taxon>Salmonella</taxon>
    </lineage>
</organism>
<evidence type="ECO:0000313" key="1">
    <source>
        <dbReference type="EMBL" id="EAA7255116.1"/>
    </source>
</evidence>